<proteinExistence type="predicted"/>
<dbReference type="HOGENOM" id="CLU_3287480_0_0_9"/>
<reference evidence="1 2" key="2">
    <citation type="submission" date="2009-02" db="EMBL/GenBank/DDBJ databases">
        <title>Draft genome sequence of Clostridium methylpentosum (DSM 5476).</title>
        <authorList>
            <person name="Sudarsanam P."/>
            <person name="Ley R."/>
            <person name="Guruge J."/>
            <person name="Turnbaugh P.J."/>
            <person name="Mahowald M."/>
            <person name="Liep D."/>
            <person name="Gordon J."/>
        </authorList>
    </citation>
    <scope>NUCLEOTIDE SEQUENCE [LARGE SCALE GENOMIC DNA]</scope>
    <source>
        <strain evidence="1 2">DSM 5476</strain>
    </source>
</reference>
<dbReference type="EMBL" id="ACEC01000066">
    <property type="protein sequence ID" value="EEG30349.1"/>
    <property type="molecule type" value="Genomic_DNA"/>
</dbReference>
<name>C0EE01_9FIRM</name>
<comment type="caution">
    <text evidence="1">The sequence shown here is derived from an EMBL/GenBank/DDBJ whole genome shotgun (WGS) entry which is preliminary data.</text>
</comment>
<reference evidence="1 2" key="1">
    <citation type="submission" date="2009-01" db="EMBL/GenBank/DDBJ databases">
        <authorList>
            <person name="Fulton L."/>
            <person name="Clifton S."/>
            <person name="Fulton B."/>
            <person name="Xu J."/>
            <person name="Minx P."/>
            <person name="Pepin K.H."/>
            <person name="Johnson M."/>
            <person name="Bhonagiri V."/>
            <person name="Nash W.E."/>
            <person name="Mardis E.R."/>
            <person name="Wilson R.K."/>
        </authorList>
    </citation>
    <scope>NUCLEOTIDE SEQUENCE [LARGE SCALE GENOMIC DNA]</scope>
    <source>
        <strain evidence="1 2">DSM 5476</strain>
    </source>
</reference>
<dbReference type="Proteomes" id="UP000003340">
    <property type="component" value="Unassembled WGS sequence"/>
</dbReference>
<accession>C0EE01</accession>
<evidence type="ECO:0000313" key="1">
    <source>
        <dbReference type="EMBL" id="EEG30349.1"/>
    </source>
</evidence>
<protein>
    <submittedName>
        <fullName evidence="1">Uncharacterized protein</fullName>
    </submittedName>
</protein>
<keyword evidence="2" id="KW-1185">Reference proteome</keyword>
<dbReference type="AlphaFoldDB" id="C0EE01"/>
<evidence type="ECO:0000313" key="2">
    <source>
        <dbReference type="Proteomes" id="UP000003340"/>
    </source>
</evidence>
<sequence length="40" mass="4954">MRNSRQWPQLCWQKRSRLTLCLEKGELFEANRFVLDDRKT</sequence>
<gene>
    <name evidence="1" type="ORF">CLOSTMETH_02080</name>
</gene>
<organism evidence="1 2">
    <name type="scientific">[Clostridium] methylpentosum DSM 5476</name>
    <dbReference type="NCBI Taxonomy" id="537013"/>
    <lineage>
        <taxon>Bacteria</taxon>
        <taxon>Bacillati</taxon>
        <taxon>Bacillota</taxon>
        <taxon>Clostridia</taxon>
        <taxon>Eubacteriales</taxon>
        <taxon>Oscillospiraceae</taxon>
        <taxon>Oscillospiraceae incertae sedis</taxon>
    </lineage>
</organism>